<gene>
    <name evidence="1" type="ORF">MENTE1834_LOCUS43389</name>
</gene>
<protein>
    <submittedName>
        <fullName evidence="1">Uncharacterized protein</fullName>
    </submittedName>
</protein>
<accession>A0ACB1AU50</accession>
<organism evidence="1 2">
    <name type="scientific">Meloidogyne enterolobii</name>
    <name type="common">Root-knot nematode worm</name>
    <name type="synonym">Meloidogyne mayaguensis</name>
    <dbReference type="NCBI Taxonomy" id="390850"/>
    <lineage>
        <taxon>Eukaryota</taxon>
        <taxon>Metazoa</taxon>
        <taxon>Ecdysozoa</taxon>
        <taxon>Nematoda</taxon>
        <taxon>Chromadorea</taxon>
        <taxon>Rhabditida</taxon>
        <taxon>Tylenchina</taxon>
        <taxon>Tylenchomorpha</taxon>
        <taxon>Tylenchoidea</taxon>
        <taxon>Meloidogynidae</taxon>
        <taxon>Meloidogyninae</taxon>
        <taxon>Meloidogyne</taxon>
    </lineage>
</organism>
<evidence type="ECO:0000313" key="2">
    <source>
        <dbReference type="Proteomes" id="UP001497535"/>
    </source>
</evidence>
<keyword evidence="2" id="KW-1185">Reference proteome</keyword>
<evidence type="ECO:0000313" key="1">
    <source>
        <dbReference type="EMBL" id="CAK5106106.1"/>
    </source>
</evidence>
<dbReference type="EMBL" id="CAVMJV010000121">
    <property type="protein sequence ID" value="CAK5106106.1"/>
    <property type="molecule type" value="Genomic_DNA"/>
</dbReference>
<comment type="caution">
    <text evidence="1">The sequence shown here is derived from an EMBL/GenBank/DDBJ whole genome shotgun (WGS) entry which is preliminary data.</text>
</comment>
<sequence>MPTIQPPTITSPAVSQTSQASGLSSSVTLDDIIASARRKISDEYKEIRLPSPEFVEDDNTLWDKKAAKKQLLFQGSSLDIPTMENSGMEILNRNHYDDQDSEVNKQKFKK</sequence>
<name>A0ACB1AU50_MELEN</name>
<proteinExistence type="predicted"/>
<reference evidence="1" key="1">
    <citation type="submission" date="2023-11" db="EMBL/GenBank/DDBJ databases">
        <authorList>
            <person name="Poullet M."/>
        </authorList>
    </citation>
    <scope>NUCLEOTIDE SEQUENCE</scope>
    <source>
        <strain evidence="1">E1834</strain>
    </source>
</reference>
<dbReference type="Proteomes" id="UP001497535">
    <property type="component" value="Unassembled WGS sequence"/>
</dbReference>